<organism evidence="1 2">
    <name type="scientific">Actinoplanes friuliensis DSM 7358</name>
    <dbReference type="NCBI Taxonomy" id="1246995"/>
    <lineage>
        <taxon>Bacteria</taxon>
        <taxon>Bacillati</taxon>
        <taxon>Actinomycetota</taxon>
        <taxon>Actinomycetes</taxon>
        <taxon>Micromonosporales</taxon>
        <taxon>Micromonosporaceae</taxon>
        <taxon>Actinoplanes</taxon>
    </lineage>
</organism>
<dbReference type="HOGENOM" id="CLU_1700467_0_0_11"/>
<dbReference type="PATRIC" id="fig|1246995.3.peg.6897"/>
<evidence type="ECO:0000313" key="2">
    <source>
        <dbReference type="Proteomes" id="UP000017746"/>
    </source>
</evidence>
<dbReference type="Proteomes" id="UP000017746">
    <property type="component" value="Chromosome"/>
</dbReference>
<dbReference type="RefSeq" id="WP_023561412.1">
    <property type="nucleotide sequence ID" value="NC_022657.1"/>
</dbReference>
<accession>U5WAT2</accession>
<gene>
    <name evidence="1" type="ORF">AFR_34085</name>
</gene>
<dbReference type="OrthoDB" id="3296479at2"/>
<keyword evidence="2" id="KW-1185">Reference proteome</keyword>
<name>U5WAT2_9ACTN</name>
<protein>
    <submittedName>
        <fullName evidence="1">Uncharacterized protein</fullName>
    </submittedName>
</protein>
<reference evidence="1 2" key="1">
    <citation type="journal article" date="2014" name="J. Biotechnol.">
        <title>Complete genome sequence of the actinobacterium Actinoplanes friuliensis HAG 010964, producer of the lipopeptide antibiotic friulimycin.</title>
        <authorList>
            <person name="Ruckert C."/>
            <person name="Szczepanowski R."/>
            <person name="Albersmeier A."/>
            <person name="Goesmann A."/>
            <person name="Fischer N."/>
            <person name="Steinkamper A."/>
            <person name="Puhler A."/>
            <person name="Biener R."/>
            <person name="Schwartz D."/>
            <person name="Kalinowski J."/>
        </authorList>
    </citation>
    <scope>NUCLEOTIDE SEQUENCE [LARGE SCALE GENOMIC DNA]</scope>
    <source>
        <strain evidence="1 2">DSM 7358</strain>
    </source>
</reference>
<dbReference type="EMBL" id="CP006272">
    <property type="protein sequence ID" value="AGZ45075.1"/>
    <property type="molecule type" value="Genomic_DNA"/>
</dbReference>
<dbReference type="AlphaFoldDB" id="U5WAT2"/>
<dbReference type="STRING" id="1246995.AFR_34085"/>
<dbReference type="KEGG" id="afs:AFR_34085"/>
<proteinExistence type="predicted"/>
<sequence>MVKTRRWVAAVAGLLLLAGLVLGAVAVLRWKAAGVPHPITPPAAGEAQEYDRVVLDRASIIGRSLRNDRGDATVRIYAMPPGSPWLQARKIVATQLDHWEQLGACTDRPEARILECAWREPTRWWPRRVQLTMLRPPAGEQGLTVVIIGSGRGA</sequence>
<evidence type="ECO:0000313" key="1">
    <source>
        <dbReference type="EMBL" id="AGZ45075.1"/>
    </source>
</evidence>